<reference evidence="4 5" key="1">
    <citation type="submission" date="2024-12" db="EMBL/GenBank/DDBJ databases">
        <title>The unique morphological basis and parallel evolutionary history of personate flowers in Penstemon.</title>
        <authorList>
            <person name="Depatie T.H."/>
            <person name="Wessinger C.A."/>
        </authorList>
    </citation>
    <scope>NUCLEOTIDE SEQUENCE [LARGE SCALE GENOMIC DNA]</scope>
    <source>
        <strain evidence="4">WTNN_2</strain>
        <tissue evidence="4">Leaf</tissue>
    </source>
</reference>
<evidence type="ECO:0000313" key="5">
    <source>
        <dbReference type="Proteomes" id="UP001634393"/>
    </source>
</evidence>
<dbReference type="PANTHER" id="PTHR31614">
    <property type="entry name" value="PROTEIN DOWNSTREAM OF FLC-RELATED"/>
    <property type="match status" value="1"/>
</dbReference>
<proteinExistence type="inferred from homology"/>
<dbReference type="Proteomes" id="UP001634393">
    <property type="component" value="Unassembled WGS sequence"/>
</dbReference>
<feature type="chain" id="PRO_5044884873" evidence="3">
    <location>
        <begin position="27"/>
        <end position="167"/>
    </location>
</feature>
<dbReference type="Pfam" id="PF01190">
    <property type="entry name" value="Pollen_Ole_e_1"/>
    <property type="match status" value="1"/>
</dbReference>
<dbReference type="InterPro" id="IPR006041">
    <property type="entry name" value="Pollen_Ole_e1_allergen"/>
</dbReference>
<evidence type="ECO:0000256" key="1">
    <source>
        <dbReference type="ARBA" id="ARBA00010049"/>
    </source>
</evidence>
<sequence>MARLTQLAILFAGALCLISLPDIAHSAAPEFYVQGEVYCEVCRADFINKLSEPMSGAKVLLECKGDEEGNVTYSAEAVTNEKGVYRFAVKGDHEDETCDITLVKSSRPDCDEIPDEGWATKPSSRVSLTANSGMHDDTRKANPLAFAKKVALPECAELLKELEVIDD</sequence>
<protein>
    <submittedName>
        <fullName evidence="4">Uncharacterized protein</fullName>
    </submittedName>
</protein>
<comment type="similarity">
    <text evidence="1">Belongs to the Ole e I family.</text>
</comment>
<name>A0ABD3UPF3_9LAMI</name>
<evidence type="ECO:0000256" key="2">
    <source>
        <dbReference type="ARBA" id="ARBA00023157"/>
    </source>
</evidence>
<organism evidence="4 5">
    <name type="scientific">Penstemon smallii</name>
    <dbReference type="NCBI Taxonomy" id="265156"/>
    <lineage>
        <taxon>Eukaryota</taxon>
        <taxon>Viridiplantae</taxon>
        <taxon>Streptophyta</taxon>
        <taxon>Embryophyta</taxon>
        <taxon>Tracheophyta</taxon>
        <taxon>Spermatophyta</taxon>
        <taxon>Magnoliopsida</taxon>
        <taxon>eudicotyledons</taxon>
        <taxon>Gunneridae</taxon>
        <taxon>Pentapetalae</taxon>
        <taxon>asterids</taxon>
        <taxon>lamiids</taxon>
        <taxon>Lamiales</taxon>
        <taxon>Plantaginaceae</taxon>
        <taxon>Cheloneae</taxon>
        <taxon>Penstemon</taxon>
    </lineage>
</organism>
<keyword evidence="2" id="KW-1015">Disulfide bond</keyword>
<dbReference type="EMBL" id="JBJXBP010000001">
    <property type="protein sequence ID" value="KAL3851384.1"/>
    <property type="molecule type" value="Genomic_DNA"/>
</dbReference>
<keyword evidence="5" id="KW-1185">Reference proteome</keyword>
<keyword evidence="3" id="KW-0732">Signal</keyword>
<evidence type="ECO:0000313" key="4">
    <source>
        <dbReference type="EMBL" id="KAL3851384.1"/>
    </source>
</evidence>
<accession>A0ABD3UPF3</accession>
<comment type="caution">
    <text evidence="4">The sequence shown here is derived from an EMBL/GenBank/DDBJ whole genome shotgun (WGS) entry which is preliminary data.</text>
</comment>
<evidence type="ECO:0000256" key="3">
    <source>
        <dbReference type="SAM" id="SignalP"/>
    </source>
</evidence>
<gene>
    <name evidence="4" type="ORF">ACJIZ3_013266</name>
</gene>
<dbReference type="PANTHER" id="PTHR31614:SF24">
    <property type="entry name" value="OLEE1-LIKE PROTEIN"/>
    <property type="match status" value="1"/>
</dbReference>
<dbReference type="AlphaFoldDB" id="A0ABD3UPF3"/>
<feature type="signal peptide" evidence="3">
    <location>
        <begin position="1"/>
        <end position="26"/>
    </location>
</feature>